<dbReference type="OrthoDB" id="188084at2"/>
<feature type="domain" description="Protein SirB1 N-terminal" evidence="2">
    <location>
        <begin position="102"/>
        <end position="252"/>
    </location>
</feature>
<accession>A0A1G9UBV4</accession>
<dbReference type="STRING" id="563176.SAMN04488090_3748"/>
<dbReference type="PANTHER" id="PTHR31350">
    <property type="entry name" value="SI:DKEY-261L7.2"/>
    <property type="match status" value="1"/>
</dbReference>
<dbReference type="RefSeq" id="WP_093206080.1">
    <property type="nucleotide sequence ID" value="NZ_FNGS01000007.1"/>
</dbReference>
<evidence type="ECO:0000256" key="1">
    <source>
        <dbReference type="ARBA" id="ARBA00007100"/>
    </source>
</evidence>
<evidence type="ECO:0000313" key="4">
    <source>
        <dbReference type="Proteomes" id="UP000198901"/>
    </source>
</evidence>
<evidence type="ECO:0000313" key="3">
    <source>
        <dbReference type="EMBL" id="SDM57025.1"/>
    </source>
</evidence>
<reference evidence="3 4" key="1">
    <citation type="submission" date="2016-10" db="EMBL/GenBank/DDBJ databases">
        <authorList>
            <person name="de Groot N.N."/>
        </authorList>
    </citation>
    <scope>NUCLEOTIDE SEQUENCE [LARGE SCALE GENOMIC DNA]</scope>
    <source>
        <strain evidence="3 4">DSM 21668</strain>
    </source>
</reference>
<evidence type="ECO:0000259" key="2">
    <source>
        <dbReference type="Pfam" id="PF13369"/>
    </source>
</evidence>
<sequence length="283" mass="32535">MDSRELKALVSLLEDDDREVSLLVEQKIRSLGDTVIPFLEDHWENSGFNPVIQKRIEDLIHDLQLHTLTERLRTWKNNGGQDLLEGLWLVATYQYPDLSLEKVQREIDQIFYDAWLEFRHGMHPAAQVDTLNYVFFRKLKFGANTKNFHSAANSMLNVVLETRKGNPISLCVLYMLVGRRLGMPVYGVNLPNLFVLTYKLGDDASFYINVFNKGLIFQRKDIDNYIAQLNLAPNPIFYEPCSNLDIVRRVLRNLILAFEKTGDDDRAGEVNGLLKMLADGESV</sequence>
<comment type="similarity">
    <text evidence="1">Belongs to the UPF0162 family.</text>
</comment>
<dbReference type="EMBL" id="FNGS01000007">
    <property type="protein sequence ID" value="SDM57025.1"/>
    <property type="molecule type" value="Genomic_DNA"/>
</dbReference>
<dbReference type="PANTHER" id="PTHR31350:SF21">
    <property type="entry name" value="F-BOX ONLY PROTEIN 21"/>
    <property type="match status" value="1"/>
</dbReference>
<dbReference type="InterPro" id="IPR032698">
    <property type="entry name" value="SirB1_N"/>
</dbReference>
<protein>
    <submittedName>
        <fullName evidence="3">Transglutaminase-like superfamily protein</fullName>
    </submittedName>
</protein>
<gene>
    <name evidence="3" type="ORF">SAMN04488090_3748</name>
</gene>
<name>A0A1G9UBV4_9BACT</name>
<proteinExistence type="inferred from homology"/>
<dbReference type="AlphaFoldDB" id="A0A1G9UBV4"/>
<organism evidence="3 4">
    <name type="scientific">Siphonobacter aquaeclarae</name>
    <dbReference type="NCBI Taxonomy" id="563176"/>
    <lineage>
        <taxon>Bacteria</taxon>
        <taxon>Pseudomonadati</taxon>
        <taxon>Bacteroidota</taxon>
        <taxon>Cytophagia</taxon>
        <taxon>Cytophagales</taxon>
        <taxon>Cytophagaceae</taxon>
        <taxon>Siphonobacter</taxon>
    </lineage>
</organism>
<dbReference type="Pfam" id="PF13369">
    <property type="entry name" value="Transglut_core2"/>
    <property type="match status" value="1"/>
</dbReference>
<keyword evidence="4" id="KW-1185">Reference proteome</keyword>
<dbReference type="Proteomes" id="UP000198901">
    <property type="component" value="Unassembled WGS sequence"/>
</dbReference>